<dbReference type="Proteomes" id="UP000501690">
    <property type="component" value="Linkage Group LG4"/>
</dbReference>
<feature type="domain" description="Oberon-like PHD finger" evidence="6">
    <location>
        <begin position="140"/>
        <end position="258"/>
    </location>
</feature>
<dbReference type="OrthoDB" id="1852608at2759"/>
<reference evidence="9 10" key="1">
    <citation type="submission" date="2019-04" db="EMBL/GenBank/DDBJ databases">
        <title>An improved genome assembly and genetic linkage map for asparagus bean, Vigna unguiculata ssp. sesquipedialis.</title>
        <authorList>
            <person name="Xia Q."/>
            <person name="Zhang R."/>
            <person name="Dong Y."/>
        </authorList>
    </citation>
    <scope>NUCLEOTIDE SEQUENCE [LARGE SCALE GENOMIC DNA]</scope>
    <source>
        <tissue evidence="9">Leaf</tissue>
    </source>
</reference>
<evidence type="ECO:0000313" key="9">
    <source>
        <dbReference type="EMBL" id="QCD91842.1"/>
    </source>
</evidence>
<comment type="subcellular location">
    <subcellularLocation>
        <location evidence="1">Nucleus</location>
    </subcellularLocation>
</comment>
<evidence type="ECO:0000259" key="8">
    <source>
        <dbReference type="Pfam" id="PF24590"/>
    </source>
</evidence>
<evidence type="ECO:0000259" key="7">
    <source>
        <dbReference type="Pfam" id="PF23299"/>
    </source>
</evidence>
<dbReference type="Pfam" id="PF24590">
    <property type="entry name" value="DUF7615"/>
    <property type="match status" value="1"/>
</dbReference>
<dbReference type="InterPro" id="IPR056034">
    <property type="entry name" value="DUF7615"/>
</dbReference>
<dbReference type="Pfam" id="PF07227">
    <property type="entry name" value="PHD_Oberon"/>
    <property type="match status" value="1"/>
</dbReference>
<evidence type="ECO:0000256" key="2">
    <source>
        <dbReference type="ARBA" id="ARBA00022723"/>
    </source>
</evidence>
<dbReference type="Pfam" id="PF23299">
    <property type="entry name" value="DUF7081"/>
    <property type="match status" value="1"/>
</dbReference>
<evidence type="ECO:0000256" key="3">
    <source>
        <dbReference type="ARBA" id="ARBA00022771"/>
    </source>
</evidence>
<feature type="domain" description="DUF7081" evidence="7">
    <location>
        <begin position="11"/>
        <end position="117"/>
    </location>
</feature>
<keyword evidence="3" id="KW-0863">Zinc-finger</keyword>
<gene>
    <name evidence="9" type="ORF">DEO72_LG4g2810</name>
</gene>
<keyword evidence="5" id="KW-0539">Nucleus</keyword>
<dbReference type="GO" id="GO:0005634">
    <property type="term" value="C:nucleus"/>
    <property type="evidence" value="ECO:0007669"/>
    <property type="project" value="UniProtKB-SubCell"/>
</dbReference>
<dbReference type="PANTHER" id="PTHR33345:SF6">
    <property type="entry name" value="OS03G0747200 PROTEIN"/>
    <property type="match status" value="1"/>
</dbReference>
<organism evidence="9 10">
    <name type="scientific">Vigna unguiculata</name>
    <name type="common">Cowpea</name>
    <dbReference type="NCBI Taxonomy" id="3917"/>
    <lineage>
        <taxon>Eukaryota</taxon>
        <taxon>Viridiplantae</taxon>
        <taxon>Streptophyta</taxon>
        <taxon>Embryophyta</taxon>
        <taxon>Tracheophyta</taxon>
        <taxon>Spermatophyta</taxon>
        <taxon>Magnoliopsida</taxon>
        <taxon>eudicotyledons</taxon>
        <taxon>Gunneridae</taxon>
        <taxon>Pentapetalae</taxon>
        <taxon>rosids</taxon>
        <taxon>fabids</taxon>
        <taxon>Fabales</taxon>
        <taxon>Fabaceae</taxon>
        <taxon>Papilionoideae</taxon>
        <taxon>50 kb inversion clade</taxon>
        <taxon>NPAAA clade</taxon>
        <taxon>indigoferoid/millettioid clade</taxon>
        <taxon>Phaseoleae</taxon>
        <taxon>Vigna</taxon>
    </lineage>
</organism>
<proteinExistence type="predicted"/>
<dbReference type="PANTHER" id="PTHR33345">
    <property type="entry name" value="ADAPTER PROTEIN, PUTATIVE-RELATED"/>
    <property type="match status" value="1"/>
</dbReference>
<evidence type="ECO:0000259" key="6">
    <source>
        <dbReference type="Pfam" id="PF07227"/>
    </source>
</evidence>
<evidence type="ECO:0000313" key="10">
    <source>
        <dbReference type="Proteomes" id="UP000501690"/>
    </source>
</evidence>
<dbReference type="AlphaFoldDB" id="A0A4D6LSD3"/>
<name>A0A4D6LSD3_VIGUN</name>
<evidence type="ECO:0000256" key="5">
    <source>
        <dbReference type="ARBA" id="ARBA00023242"/>
    </source>
</evidence>
<feature type="domain" description="DUF7615" evidence="8">
    <location>
        <begin position="332"/>
        <end position="433"/>
    </location>
</feature>
<keyword evidence="4" id="KW-0862">Zinc</keyword>
<evidence type="ECO:0000256" key="1">
    <source>
        <dbReference type="ARBA" id="ARBA00004123"/>
    </source>
</evidence>
<sequence length="436" mass="49141">MKNNRFSLFQPVAAEVYGEGFPYAPESWPEKGDVWGWRTGRRVVPNGNHFQDRYLYLPNRLLLLLKEEKENPGSELSTSRKQHIFASKLAVKSYLDRYFPDADLNVFFSSFSWKIPAISASGNAVPIAAVPLQQIAQDEEACDSMPCDICCSEPLFCRACCCMLCGETVCADYGGYSYVKCQVNAGNGICGHVTHVECALRCSLAGKVEESVVLDAEYHCRRCDGRTDMISHVNNLLQTCKSTDLHDQIVQILNLGSCLLRGSEKPAAKELLRRVELTISKLKFITNLEDIWKEDESVIAHSADNGKDVMDVTIGHSEVNTGLESHNFLPLSLKLEAEVDEVLQDFRKSQELEYKVAEETLQTQKTYLQNLYRQLEYEKSVLAGQISSSASKVSSSAVRERKKQIKRELDKFEMMKKVANGFSRTPHSIIKKHFLL</sequence>
<dbReference type="EMBL" id="CP039348">
    <property type="protein sequence ID" value="QCD91842.1"/>
    <property type="molecule type" value="Genomic_DNA"/>
</dbReference>
<accession>A0A4D6LSD3</accession>
<evidence type="ECO:0000256" key="4">
    <source>
        <dbReference type="ARBA" id="ARBA00022833"/>
    </source>
</evidence>
<dbReference type="InterPro" id="IPR032881">
    <property type="entry name" value="Oberon-like_PHD"/>
</dbReference>
<protein>
    <submittedName>
        <fullName evidence="9">Oberon</fullName>
    </submittedName>
</protein>
<dbReference type="InterPro" id="IPR055508">
    <property type="entry name" value="DUF7081"/>
</dbReference>
<keyword evidence="2" id="KW-0479">Metal-binding</keyword>
<keyword evidence="10" id="KW-1185">Reference proteome</keyword>
<dbReference type="Gramene" id="Vigun02g194200.1.v1.2">
    <property type="protein sequence ID" value="Vigun02g194200.1.v1.2"/>
    <property type="gene ID" value="Vigun02g194200.v1.2"/>
</dbReference>
<dbReference type="GO" id="GO:0008270">
    <property type="term" value="F:zinc ion binding"/>
    <property type="evidence" value="ECO:0007669"/>
    <property type="project" value="UniProtKB-KW"/>
</dbReference>